<name>A0ABS6WKG3_9HYPH</name>
<evidence type="ECO:0000256" key="1">
    <source>
        <dbReference type="ARBA" id="ARBA00009437"/>
    </source>
</evidence>
<dbReference type="PANTHER" id="PTHR30126:SF94">
    <property type="entry name" value="LYSR FAMILY TRANSCRIPTIONAL REGULATOR"/>
    <property type="match status" value="1"/>
</dbReference>
<keyword evidence="2" id="KW-0805">Transcription regulation</keyword>
<keyword evidence="3" id="KW-0238">DNA-binding</keyword>
<feature type="domain" description="HTH lysR-type" evidence="5">
    <location>
        <begin position="1"/>
        <end position="58"/>
    </location>
</feature>
<sequence length="291" mass="31648">MSIRDIKTFLAVVETGSFAGAARAVRRTQSSVTVQIRSLENHLGVELFDRSKRPPVLSDAGRRFVDKAQAAADAYDRLFHGNAVAPVEGHLVLGVVPSAITGIMPKALTALRAKYPQLHIQLSMGLSADLVERVRQGGLDAAIVSDLVQGGAGLEWEPFLSEPLVLIAPTYVPTRSAEEIVTSYPFIRYSRQAWVGELIDEFLRKRRLRVSELMVLDTLEAITTMVHHGLGVSVVPQRGAFDPLGLPVRRFTFSGQPTHRTIGLVRLSENPKAALAATLLGELQNLSKDAG</sequence>
<evidence type="ECO:0000313" key="7">
    <source>
        <dbReference type="Proteomes" id="UP001430804"/>
    </source>
</evidence>
<dbReference type="InterPro" id="IPR000847">
    <property type="entry name" value="LysR_HTH_N"/>
</dbReference>
<evidence type="ECO:0000256" key="2">
    <source>
        <dbReference type="ARBA" id="ARBA00023015"/>
    </source>
</evidence>
<proteinExistence type="inferred from homology"/>
<gene>
    <name evidence="6" type="ORF">KY465_04005</name>
</gene>
<protein>
    <submittedName>
        <fullName evidence="6">LysR family transcriptional regulator</fullName>
    </submittedName>
</protein>
<evidence type="ECO:0000256" key="4">
    <source>
        <dbReference type="ARBA" id="ARBA00023163"/>
    </source>
</evidence>
<dbReference type="InterPro" id="IPR005119">
    <property type="entry name" value="LysR_subst-bd"/>
</dbReference>
<organism evidence="6 7">
    <name type="scientific">Pseudohoeflea coraliihabitans</name>
    <dbReference type="NCBI Taxonomy" id="2860393"/>
    <lineage>
        <taxon>Bacteria</taxon>
        <taxon>Pseudomonadati</taxon>
        <taxon>Pseudomonadota</taxon>
        <taxon>Alphaproteobacteria</taxon>
        <taxon>Hyphomicrobiales</taxon>
        <taxon>Rhizobiaceae</taxon>
        <taxon>Pseudohoeflea</taxon>
    </lineage>
</organism>
<dbReference type="Proteomes" id="UP001430804">
    <property type="component" value="Unassembled WGS sequence"/>
</dbReference>
<dbReference type="Pfam" id="PF00126">
    <property type="entry name" value="HTH_1"/>
    <property type="match status" value="1"/>
</dbReference>
<dbReference type="RefSeq" id="WP_219200124.1">
    <property type="nucleotide sequence ID" value="NZ_JAHWQX010000001.1"/>
</dbReference>
<evidence type="ECO:0000313" key="6">
    <source>
        <dbReference type="EMBL" id="MBW3096441.1"/>
    </source>
</evidence>
<reference evidence="6" key="1">
    <citation type="submission" date="2021-07" db="EMBL/GenBank/DDBJ databases">
        <title>Pseudohoeflea marina sp. nov. a polyhydroxyalcanoate-producing bacterium.</title>
        <authorList>
            <person name="Zheng W."/>
            <person name="Yu S."/>
            <person name="Huang Y."/>
        </authorList>
    </citation>
    <scope>NUCLEOTIDE SEQUENCE</scope>
    <source>
        <strain evidence="6">DP4N28-3</strain>
    </source>
</reference>
<comment type="similarity">
    <text evidence="1">Belongs to the LysR transcriptional regulatory family.</text>
</comment>
<dbReference type="Pfam" id="PF03466">
    <property type="entry name" value="LysR_substrate"/>
    <property type="match status" value="1"/>
</dbReference>
<keyword evidence="4" id="KW-0804">Transcription</keyword>
<evidence type="ECO:0000256" key="3">
    <source>
        <dbReference type="ARBA" id="ARBA00023125"/>
    </source>
</evidence>
<accession>A0ABS6WKG3</accession>
<evidence type="ECO:0000259" key="5">
    <source>
        <dbReference type="PROSITE" id="PS50931"/>
    </source>
</evidence>
<keyword evidence="7" id="KW-1185">Reference proteome</keyword>
<dbReference type="EMBL" id="JAHWQX010000001">
    <property type="protein sequence ID" value="MBW3096441.1"/>
    <property type="molecule type" value="Genomic_DNA"/>
</dbReference>
<dbReference type="PANTHER" id="PTHR30126">
    <property type="entry name" value="HTH-TYPE TRANSCRIPTIONAL REGULATOR"/>
    <property type="match status" value="1"/>
</dbReference>
<dbReference type="PROSITE" id="PS50931">
    <property type="entry name" value="HTH_LYSR"/>
    <property type="match status" value="1"/>
</dbReference>
<comment type="caution">
    <text evidence="6">The sequence shown here is derived from an EMBL/GenBank/DDBJ whole genome shotgun (WGS) entry which is preliminary data.</text>
</comment>